<dbReference type="InterPro" id="IPR041729">
    <property type="entry name" value="Formyl-FH4-Hydrolase_C"/>
</dbReference>
<dbReference type="Gene3D" id="3.40.50.170">
    <property type="entry name" value="Formyl transferase, N-terminal domain"/>
    <property type="match status" value="1"/>
</dbReference>
<dbReference type="PIRSF" id="PIRSF036480">
    <property type="entry name" value="FormyFH4_hydr"/>
    <property type="match status" value="1"/>
</dbReference>
<dbReference type="SUPFAM" id="SSF55021">
    <property type="entry name" value="ACT-like"/>
    <property type="match status" value="1"/>
</dbReference>
<dbReference type="CDD" id="cd08648">
    <property type="entry name" value="FMT_core_Formyl-FH4-Hydrolase_C"/>
    <property type="match status" value="1"/>
</dbReference>
<dbReference type="KEGG" id="bph:Bphy_5913"/>
<dbReference type="Pfam" id="PF00551">
    <property type="entry name" value="Formyl_trans_N"/>
    <property type="match status" value="1"/>
</dbReference>
<feature type="active site" evidence="3">
    <location>
        <position position="240"/>
    </location>
</feature>
<dbReference type="NCBIfam" id="TIGR00655">
    <property type="entry name" value="PurU"/>
    <property type="match status" value="1"/>
</dbReference>
<reference evidence="7" key="1">
    <citation type="journal article" date="2014" name="Stand. Genomic Sci.">
        <title>Complete genome sequence of Burkholderia phymatum STM815(T), a broad host range and efficient nitrogen-fixing symbiont of Mimosa species.</title>
        <authorList>
            <person name="Moulin L."/>
            <person name="Klonowska A."/>
            <person name="Caroline B."/>
            <person name="Booth K."/>
            <person name="Vriezen J.A."/>
            <person name="Melkonian R."/>
            <person name="James E.K."/>
            <person name="Young J.P."/>
            <person name="Bena G."/>
            <person name="Hauser L."/>
            <person name="Land M."/>
            <person name="Kyrpides N."/>
            <person name="Bruce D."/>
            <person name="Chain P."/>
            <person name="Copeland A."/>
            <person name="Pitluck S."/>
            <person name="Woyke T."/>
            <person name="Lizotte-Waniewski M."/>
            <person name="Bristow J."/>
            <person name="Riley M."/>
        </authorList>
    </citation>
    <scope>NUCLEOTIDE SEQUENCE [LARGE SCALE GENOMIC DNA]</scope>
    <source>
        <strain evidence="7">DSM 17167 / CIP 108236 / LMG 21445 / STM815</strain>
        <plasmid evidence="7">Plasmid pBPHY01</plasmid>
    </source>
</reference>
<keyword evidence="6" id="KW-0614">Plasmid</keyword>
<evidence type="ECO:0000313" key="6">
    <source>
        <dbReference type="EMBL" id="ACC74977.1"/>
    </source>
</evidence>
<evidence type="ECO:0000256" key="4">
    <source>
        <dbReference type="NCBIfam" id="TIGR00655"/>
    </source>
</evidence>
<evidence type="ECO:0000256" key="2">
    <source>
        <dbReference type="ARBA" id="ARBA00022801"/>
    </source>
</evidence>
<keyword evidence="7" id="KW-1185">Reference proteome</keyword>
<dbReference type="InterPro" id="IPR002376">
    <property type="entry name" value="Formyl_transf_N"/>
</dbReference>
<dbReference type="GO" id="GO:0006730">
    <property type="term" value="P:one-carbon metabolic process"/>
    <property type="evidence" value="ECO:0007669"/>
    <property type="project" value="UniProtKB-KW"/>
</dbReference>
<feature type="domain" description="Formyl transferase N-terminal" evidence="5">
    <location>
        <begin position="100"/>
        <end position="275"/>
    </location>
</feature>
<keyword evidence="1 3" id="KW-0554">One-carbon metabolism</keyword>
<dbReference type="GO" id="GO:0006189">
    <property type="term" value="P:'de novo' IMP biosynthetic process"/>
    <property type="evidence" value="ECO:0007669"/>
    <property type="project" value="UniProtKB-UniRule"/>
</dbReference>
<dbReference type="HOGENOM" id="CLU_038395_3_0_4"/>
<evidence type="ECO:0000256" key="1">
    <source>
        <dbReference type="ARBA" id="ARBA00022563"/>
    </source>
</evidence>
<evidence type="ECO:0000256" key="3">
    <source>
        <dbReference type="HAMAP-Rule" id="MF_01927"/>
    </source>
</evidence>
<dbReference type="NCBIfam" id="NF004684">
    <property type="entry name" value="PRK06027.1"/>
    <property type="match status" value="1"/>
</dbReference>
<dbReference type="InterPro" id="IPR004810">
    <property type="entry name" value="PurU"/>
</dbReference>
<evidence type="ECO:0000259" key="5">
    <source>
        <dbReference type="Pfam" id="PF00551"/>
    </source>
</evidence>
<dbReference type="PRINTS" id="PR01575">
    <property type="entry name" value="FFH4HYDRLASE"/>
</dbReference>
<dbReference type="InterPro" id="IPR036477">
    <property type="entry name" value="Formyl_transf_N_sf"/>
</dbReference>
<accession>B2JVK0</accession>
<dbReference type="EMBL" id="CP001045">
    <property type="protein sequence ID" value="ACC74977.1"/>
    <property type="molecule type" value="Genomic_DNA"/>
</dbReference>
<dbReference type="HAMAP" id="MF_01927">
    <property type="entry name" value="PurU"/>
    <property type="match status" value="1"/>
</dbReference>
<dbReference type="PANTHER" id="PTHR42706:SF1">
    <property type="entry name" value="FORMYLTETRAHYDROFOLATE DEFORMYLASE 2, MITOCHONDRIAL"/>
    <property type="match status" value="1"/>
</dbReference>
<dbReference type="Gene3D" id="3.30.70.260">
    <property type="match status" value="1"/>
</dbReference>
<dbReference type="InterPro" id="IPR045865">
    <property type="entry name" value="ACT-like_dom_sf"/>
</dbReference>
<dbReference type="EC" id="3.5.1.10" evidence="3 4"/>
<keyword evidence="3" id="KW-0658">Purine biosynthesis</keyword>
<comment type="pathway">
    <text evidence="3">Purine metabolism; IMP biosynthesis via de novo pathway; formate from 10-formyl-5,6,7,8-tetrahydrofolate: step 1/1.</text>
</comment>
<dbReference type="CDD" id="cd04875">
    <property type="entry name" value="ACT_F4HF-DF"/>
    <property type="match status" value="1"/>
</dbReference>
<proteinExistence type="inferred from homology"/>
<organism evidence="6 7">
    <name type="scientific">Paraburkholderia phymatum (strain DSM 17167 / CIP 108236 / LMG 21445 / STM815)</name>
    <name type="common">Burkholderia phymatum</name>
    <dbReference type="NCBI Taxonomy" id="391038"/>
    <lineage>
        <taxon>Bacteria</taxon>
        <taxon>Pseudomonadati</taxon>
        <taxon>Pseudomonadota</taxon>
        <taxon>Betaproteobacteria</taxon>
        <taxon>Burkholderiales</taxon>
        <taxon>Burkholderiaceae</taxon>
        <taxon>Paraburkholderia</taxon>
    </lineage>
</organism>
<gene>
    <name evidence="3" type="primary">purU</name>
    <name evidence="6" type="ordered locus">Bphy_5913</name>
</gene>
<evidence type="ECO:0000313" key="7">
    <source>
        <dbReference type="Proteomes" id="UP000001192"/>
    </source>
</evidence>
<comment type="catalytic activity">
    <reaction evidence="3">
        <text>(6R)-10-formyltetrahydrofolate + H2O = (6S)-5,6,7,8-tetrahydrofolate + formate + H(+)</text>
        <dbReference type="Rhea" id="RHEA:19833"/>
        <dbReference type="ChEBI" id="CHEBI:15377"/>
        <dbReference type="ChEBI" id="CHEBI:15378"/>
        <dbReference type="ChEBI" id="CHEBI:15740"/>
        <dbReference type="ChEBI" id="CHEBI:57453"/>
        <dbReference type="ChEBI" id="CHEBI:195366"/>
        <dbReference type="EC" id="3.5.1.10"/>
    </reaction>
</comment>
<dbReference type="InterPro" id="IPR044074">
    <property type="entry name" value="PurU_ACT"/>
</dbReference>
<dbReference type="SUPFAM" id="SSF53328">
    <property type="entry name" value="Formyltransferase"/>
    <property type="match status" value="1"/>
</dbReference>
<dbReference type="PANTHER" id="PTHR42706">
    <property type="entry name" value="FORMYLTETRAHYDROFOLATE DEFORMYLASE"/>
    <property type="match status" value="1"/>
</dbReference>
<name>B2JVK0_PARP8</name>
<comment type="similarity">
    <text evidence="3">Belongs to the PurU family.</text>
</comment>
<dbReference type="AlphaFoldDB" id="B2JVK0"/>
<protein>
    <recommendedName>
        <fullName evidence="3 4">Formyltetrahydrofolate deformylase</fullName>
        <ecNumber evidence="3 4">3.5.1.10</ecNumber>
    </recommendedName>
    <alternativeName>
        <fullName evidence="3">Formyl-FH(4) hydrolase</fullName>
    </alternativeName>
</protein>
<geneLocation type="plasmid" evidence="6 7">
    <name>pBPHY01</name>
</geneLocation>
<dbReference type="Proteomes" id="UP000001192">
    <property type="component" value="Plasmid pBPHY01"/>
</dbReference>
<comment type="function">
    <text evidence="3">Catalyzes the hydrolysis of 10-formyltetrahydrofolate (formyl-FH4) to formate and tetrahydrofolate (FH4).</text>
</comment>
<keyword evidence="2 3" id="KW-0378">Hydrolase</keyword>
<dbReference type="GO" id="GO:0008864">
    <property type="term" value="F:formyltetrahydrofolate deformylase activity"/>
    <property type="evidence" value="ECO:0007669"/>
    <property type="project" value="UniProtKB-UniRule"/>
</dbReference>
<sequence>MIPLRIDYTMSSNTHRFTLTLSCPDRIGIVSAVSTFLAEHRGWIIEATHHADEVEKRFFMRHEIVAESLPFGIGGFRERFAHIAKEFAMDWKISDNSVKKRVVILVSKLEHCLYDLLARWKAGELDIEIPCVISNHETWRSFVEWHGIPFHCVPVTPDNKAQAYDEVQRLFEDAHADTMVLARYMQVLSPKLCADYPGRIINIHHSFLPSFVGAKPYHQAYSRGVKLTGATCHYVTEELDQGPIIEQDVIRVSHSDRPDDLVRLGRDIEKTVLARGLRYHIEDRVLIHGNKTIVLR</sequence>
<dbReference type="UniPathway" id="UPA00074">
    <property type="reaction ID" value="UER00170"/>
</dbReference>